<dbReference type="GO" id="GO:0005886">
    <property type="term" value="C:plasma membrane"/>
    <property type="evidence" value="ECO:0007669"/>
    <property type="project" value="UniProtKB-SubCell"/>
</dbReference>
<comment type="caution">
    <text evidence="9">The sequence shown here is derived from an EMBL/GenBank/DDBJ whole genome shotgun (WGS) entry which is preliminary data.</text>
</comment>
<dbReference type="Gene3D" id="1.10.3720.10">
    <property type="entry name" value="MetI-like"/>
    <property type="match status" value="1"/>
</dbReference>
<dbReference type="EMBL" id="WQKZ01000002">
    <property type="protein sequence ID" value="MVN76818.1"/>
    <property type="molecule type" value="Genomic_DNA"/>
</dbReference>
<dbReference type="InterPro" id="IPR000515">
    <property type="entry name" value="MetI-like"/>
</dbReference>
<feature type="transmembrane region" description="Helical" evidence="7">
    <location>
        <begin position="276"/>
        <end position="302"/>
    </location>
</feature>
<name>A0A7K1TEH3_9BACT</name>
<reference evidence="9 10" key="1">
    <citation type="submission" date="2019-12" db="EMBL/GenBank/DDBJ databases">
        <title>Hymenobacter sp. HMF4947 Genome sequencing and assembly.</title>
        <authorList>
            <person name="Kang H."/>
            <person name="Cha I."/>
            <person name="Kim H."/>
            <person name="Joh K."/>
        </authorList>
    </citation>
    <scope>NUCLEOTIDE SEQUENCE [LARGE SCALE GENOMIC DNA]</scope>
    <source>
        <strain evidence="9 10">HMF4947</strain>
    </source>
</reference>
<feature type="transmembrane region" description="Helical" evidence="7">
    <location>
        <begin position="209"/>
        <end position="239"/>
    </location>
</feature>
<evidence type="ECO:0000259" key="8">
    <source>
        <dbReference type="PROSITE" id="PS50928"/>
    </source>
</evidence>
<evidence type="ECO:0000256" key="5">
    <source>
        <dbReference type="ARBA" id="ARBA00022989"/>
    </source>
</evidence>
<evidence type="ECO:0000256" key="4">
    <source>
        <dbReference type="ARBA" id="ARBA00022692"/>
    </source>
</evidence>
<dbReference type="GO" id="GO:0055085">
    <property type="term" value="P:transmembrane transport"/>
    <property type="evidence" value="ECO:0007669"/>
    <property type="project" value="InterPro"/>
</dbReference>
<evidence type="ECO:0000256" key="2">
    <source>
        <dbReference type="ARBA" id="ARBA00022448"/>
    </source>
</evidence>
<keyword evidence="10" id="KW-1185">Reference proteome</keyword>
<dbReference type="InterPro" id="IPR035906">
    <property type="entry name" value="MetI-like_sf"/>
</dbReference>
<feature type="transmembrane region" description="Helical" evidence="7">
    <location>
        <begin position="12"/>
        <end position="30"/>
    </location>
</feature>
<dbReference type="PANTHER" id="PTHR43163">
    <property type="entry name" value="DIPEPTIDE TRANSPORT SYSTEM PERMEASE PROTEIN DPPB-RELATED"/>
    <property type="match status" value="1"/>
</dbReference>
<keyword evidence="2 7" id="KW-0813">Transport</keyword>
<evidence type="ECO:0000256" key="7">
    <source>
        <dbReference type="RuleBase" id="RU363032"/>
    </source>
</evidence>
<feature type="transmembrane region" description="Helical" evidence="7">
    <location>
        <begin position="168"/>
        <end position="189"/>
    </location>
</feature>
<dbReference type="Proteomes" id="UP000441336">
    <property type="component" value="Unassembled WGS sequence"/>
</dbReference>
<dbReference type="PANTHER" id="PTHR43163:SF6">
    <property type="entry name" value="DIPEPTIDE TRANSPORT SYSTEM PERMEASE PROTEIN DPPB-RELATED"/>
    <property type="match status" value="1"/>
</dbReference>
<evidence type="ECO:0000256" key="3">
    <source>
        <dbReference type="ARBA" id="ARBA00022475"/>
    </source>
</evidence>
<evidence type="ECO:0000256" key="1">
    <source>
        <dbReference type="ARBA" id="ARBA00004651"/>
    </source>
</evidence>
<gene>
    <name evidence="9" type="ORF">GO988_10835</name>
</gene>
<protein>
    <submittedName>
        <fullName evidence="9">ABC transporter permease subunit</fullName>
    </submittedName>
</protein>
<feature type="transmembrane region" description="Helical" evidence="7">
    <location>
        <begin position="322"/>
        <end position="346"/>
    </location>
</feature>
<keyword evidence="3" id="KW-1003">Cell membrane</keyword>
<dbReference type="AlphaFoldDB" id="A0A7K1TEH3"/>
<feature type="domain" description="ABC transmembrane type-1" evidence="8">
    <location>
        <begin position="126"/>
        <end position="341"/>
    </location>
</feature>
<evidence type="ECO:0000313" key="9">
    <source>
        <dbReference type="EMBL" id="MVN76818.1"/>
    </source>
</evidence>
<sequence length="356" mass="38177">MGRWVVARLGRALLAAWGIASVVFLLMHLLPTPLEELTLGESSDLSHVGSPRRLADRQAAQRALYHRLGLEEPVFYVSRSAHAPIRWYWHGTHNQYHRWVQQLLRGNLGYSYRTGQPVLALLQSALLYTLPLMAIAIGLATSLAIWLALGFALAPAEGGGWQALGRTLLMSLQAVPLFALALALLLLFANPDLLNILPADGMGTAYPPLGGLAWLAAYGAHLVLPLLSLVLAVLPGLVLPLENALRHELATPYSSTARAKGLTAWQVAYQHALPNALLPLFTTFTGLLPALVAGAVVVEVLFALPGTGRLLAEAAAAHDYPVVLAGVLLTAGARLLALLVADVLYYRADPRLRPSS</sequence>
<keyword evidence="6 7" id="KW-0472">Membrane</keyword>
<keyword evidence="4 7" id="KW-0812">Transmembrane</keyword>
<comment type="similarity">
    <text evidence="7">Belongs to the binding-protein-dependent transport system permease family.</text>
</comment>
<dbReference type="RefSeq" id="WP_157565088.1">
    <property type="nucleotide sequence ID" value="NZ_WQKZ01000002.1"/>
</dbReference>
<dbReference type="Pfam" id="PF00528">
    <property type="entry name" value="BPD_transp_1"/>
    <property type="match status" value="1"/>
</dbReference>
<organism evidence="9 10">
    <name type="scientific">Hymenobacter ginkgonis</name>
    <dbReference type="NCBI Taxonomy" id="2682976"/>
    <lineage>
        <taxon>Bacteria</taxon>
        <taxon>Pseudomonadati</taxon>
        <taxon>Bacteroidota</taxon>
        <taxon>Cytophagia</taxon>
        <taxon>Cytophagales</taxon>
        <taxon>Hymenobacteraceae</taxon>
        <taxon>Hymenobacter</taxon>
    </lineage>
</organism>
<dbReference type="PROSITE" id="PS50928">
    <property type="entry name" value="ABC_TM1"/>
    <property type="match status" value="1"/>
</dbReference>
<dbReference type="CDD" id="cd06261">
    <property type="entry name" value="TM_PBP2"/>
    <property type="match status" value="1"/>
</dbReference>
<comment type="subcellular location">
    <subcellularLocation>
        <location evidence="1 7">Cell membrane</location>
        <topology evidence="1 7">Multi-pass membrane protein</topology>
    </subcellularLocation>
</comment>
<proteinExistence type="inferred from homology"/>
<evidence type="ECO:0000256" key="6">
    <source>
        <dbReference type="ARBA" id="ARBA00023136"/>
    </source>
</evidence>
<accession>A0A7K1TEH3</accession>
<keyword evidence="5 7" id="KW-1133">Transmembrane helix</keyword>
<evidence type="ECO:0000313" key="10">
    <source>
        <dbReference type="Proteomes" id="UP000441336"/>
    </source>
</evidence>
<dbReference type="SUPFAM" id="SSF161098">
    <property type="entry name" value="MetI-like"/>
    <property type="match status" value="1"/>
</dbReference>
<feature type="transmembrane region" description="Helical" evidence="7">
    <location>
        <begin position="132"/>
        <end position="156"/>
    </location>
</feature>